<evidence type="ECO:0000256" key="7">
    <source>
        <dbReference type="SAM" id="MobiDB-lite"/>
    </source>
</evidence>
<name>A0A8K1C9T4_PYTOL</name>
<feature type="transmembrane region" description="Helical" evidence="8">
    <location>
        <begin position="538"/>
        <end position="555"/>
    </location>
</feature>
<dbReference type="OrthoDB" id="155321at2759"/>
<feature type="transmembrane region" description="Helical" evidence="8">
    <location>
        <begin position="361"/>
        <end position="382"/>
    </location>
</feature>
<reference evidence="9" key="1">
    <citation type="submission" date="2019-03" db="EMBL/GenBank/DDBJ databases">
        <title>Long read genome sequence of the mycoparasitic Pythium oligandrum ATCC 38472 isolated from sugarbeet rhizosphere.</title>
        <authorList>
            <person name="Gaulin E."/>
        </authorList>
    </citation>
    <scope>NUCLEOTIDE SEQUENCE</scope>
    <source>
        <strain evidence="9">ATCC 38472_TT</strain>
    </source>
</reference>
<organism evidence="9 10">
    <name type="scientific">Pythium oligandrum</name>
    <name type="common">Mycoparasitic fungus</name>
    <dbReference type="NCBI Taxonomy" id="41045"/>
    <lineage>
        <taxon>Eukaryota</taxon>
        <taxon>Sar</taxon>
        <taxon>Stramenopiles</taxon>
        <taxon>Oomycota</taxon>
        <taxon>Peronosporomycetes</taxon>
        <taxon>Pythiales</taxon>
        <taxon>Pythiaceae</taxon>
        <taxon>Pythium</taxon>
    </lineage>
</organism>
<comment type="similarity">
    <text evidence="2">Belongs to the major facilitator superfamily. Folate-biopterin transporter (TC 2.A.71) family.</text>
</comment>
<accession>A0A8K1C9T4</accession>
<evidence type="ECO:0000256" key="3">
    <source>
        <dbReference type="ARBA" id="ARBA00022448"/>
    </source>
</evidence>
<dbReference type="InterPro" id="IPR039309">
    <property type="entry name" value="BT1"/>
</dbReference>
<keyword evidence="5 8" id="KW-1133">Transmembrane helix</keyword>
<keyword evidence="10" id="KW-1185">Reference proteome</keyword>
<feature type="region of interest" description="Disordered" evidence="7">
    <location>
        <begin position="1"/>
        <end position="43"/>
    </location>
</feature>
<feature type="transmembrane region" description="Helical" evidence="8">
    <location>
        <begin position="497"/>
        <end position="517"/>
    </location>
</feature>
<feature type="transmembrane region" description="Helical" evidence="8">
    <location>
        <begin position="118"/>
        <end position="138"/>
    </location>
</feature>
<dbReference type="SUPFAM" id="SSF103473">
    <property type="entry name" value="MFS general substrate transporter"/>
    <property type="match status" value="1"/>
</dbReference>
<keyword evidence="6 8" id="KW-0472">Membrane</keyword>
<dbReference type="GO" id="GO:0016020">
    <property type="term" value="C:membrane"/>
    <property type="evidence" value="ECO:0007669"/>
    <property type="project" value="UniProtKB-SubCell"/>
</dbReference>
<comment type="subcellular location">
    <subcellularLocation>
        <location evidence="1">Membrane</location>
        <topology evidence="1">Multi-pass membrane protein</topology>
    </subcellularLocation>
</comment>
<evidence type="ECO:0000256" key="4">
    <source>
        <dbReference type="ARBA" id="ARBA00022692"/>
    </source>
</evidence>
<evidence type="ECO:0000256" key="2">
    <source>
        <dbReference type="ARBA" id="ARBA00007015"/>
    </source>
</evidence>
<gene>
    <name evidence="9" type="ORF">Poli38472_007357</name>
</gene>
<feature type="transmembrane region" description="Helical" evidence="8">
    <location>
        <begin position="145"/>
        <end position="164"/>
    </location>
</feature>
<feature type="transmembrane region" description="Helical" evidence="8">
    <location>
        <begin position="200"/>
        <end position="222"/>
    </location>
</feature>
<evidence type="ECO:0008006" key="11">
    <source>
        <dbReference type="Google" id="ProtNLM"/>
    </source>
</evidence>
<dbReference type="AlphaFoldDB" id="A0A8K1C9T4"/>
<feature type="transmembrane region" description="Helical" evidence="8">
    <location>
        <begin position="275"/>
        <end position="297"/>
    </location>
</feature>
<evidence type="ECO:0000256" key="8">
    <source>
        <dbReference type="SAM" id="Phobius"/>
    </source>
</evidence>
<evidence type="ECO:0000256" key="5">
    <source>
        <dbReference type="ARBA" id="ARBA00022989"/>
    </source>
</evidence>
<dbReference type="Pfam" id="PF03092">
    <property type="entry name" value="BT1"/>
    <property type="match status" value="1"/>
</dbReference>
<feature type="transmembrane region" description="Helical" evidence="8">
    <location>
        <begin position="77"/>
        <end position="98"/>
    </location>
</feature>
<dbReference type="InterPro" id="IPR036259">
    <property type="entry name" value="MFS_trans_sf"/>
</dbReference>
<feature type="transmembrane region" description="Helical" evidence="8">
    <location>
        <begin position="242"/>
        <end position="263"/>
    </location>
</feature>
<dbReference type="Proteomes" id="UP000794436">
    <property type="component" value="Unassembled WGS sequence"/>
</dbReference>
<feature type="transmembrane region" description="Helical" evidence="8">
    <location>
        <begin position="389"/>
        <end position="410"/>
    </location>
</feature>
<evidence type="ECO:0000313" key="9">
    <source>
        <dbReference type="EMBL" id="TMW59212.1"/>
    </source>
</evidence>
<keyword evidence="4 8" id="KW-0812">Transmembrane</keyword>
<protein>
    <recommendedName>
        <fullName evidence="11">Folate-Biopterin Transporter (FBT) Family</fullName>
    </recommendedName>
</protein>
<feature type="compositionally biased region" description="Polar residues" evidence="7">
    <location>
        <begin position="1"/>
        <end position="17"/>
    </location>
</feature>
<evidence type="ECO:0000256" key="1">
    <source>
        <dbReference type="ARBA" id="ARBA00004141"/>
    </source>
</evidence>
<sequence>MPIRSSSGQRSILSPGSSLEDERPSFSPINENGPSRNGHDFRTVKTPLVGVPEEIEGGALREGGAPTLLSRESFGLLAQYAVVGLIYGALPGTIYPFMVNYLNVQGNEAVAARTLVSIPWSFKVFYGFLTDCFPIFGYRRRPYMILGWSICLGMLVIMACTPIGKPYYGDPSLRKIKPELYTAENRATLNLSAQGEGGKYVVLMMCASVGYLMSDVAADAVVVEFAQREPEAIRGRTQTAIYTVRTVFMVLANILSAFTFNGYDYGGDYSFTLSFPQFMLCLAIVTAPILPITWFTIREERYESPGFYNYLSEFWSVLQTRAVIQVIAYKFFAGLFQNFTFVAMDPMQTYWADVSPRNEKIANIFLLGVMALTLVFTGRYGLHWNWRLITALTMIAMVVMDAVCMFFFTWNVWRNQYFWLGIPVLEQLPYGVQFIVSTYVVVELAAMGHEGAIYGLLTTVSNLSDPFARTLTKNVNAAFDITNEAIQNDTTEVRKNISATLMIMYGMRLLSLIWLPLLPPQKKATQLLRAHGGTSRTLGLATVMYIAFAMVWSVATNLMSMFPTTSCLIIAGGSGCGQKNNNT</sequence>
<comment type="caution">
    <text evidence="9">The sequence shown here is derived from an EMBL/GenBank/DDBJ whole genome shotgun (WGS) entry which is preliminary data.</text>
</comment>
<dbReference type="PANTHER" id="PTHR31585:SF5">
    <property type="entry name" value="RNA-BINDING S4 DOMAIN-CONTAINING PROTEIN"/>
    <property type="match status" value="1"/>
</dbReference>
<dbReference type="EMBL" id="SPLM01000110">
    <property type="protein sequence ID" value="TMW59212.1"/>
    <property type="molecule type" value="Genomic_DNA"/>
</dbReference>
<evidence type="ECO:0000256" key="6">
    <source>
        <dbReference type="ARBA" id="ARBA00023136"/>
    </source>
</evidence>
<keyword evidence="3" id="KW-0813">Transport</keyword>
<proteinExistence type="inferred from homology"/>
<evidence type="ECO:0000313" key="10">
    <source>
        <dbReference type="Proteomes" id="UP000794436"/>
    </source>
</evidence>
<dbReference type="PANTHER" id="PTHR31585">
    <property type="entry name" value="FOLATE-BIOPTERIN TRANSPORTER 1, CHLOROPLASTIC"/>
    <property type="match status" value="1"/>
</dbReference>